<proteinExistence type="predicted"/>
<evidence type="ECO:0000313" key="2">
    <source>
        <dbReference type="Proteomes" id="UP000649753"/>
    </source>
</evidence>
<dbReference type="Proteomes" id="UP000649753">
    <property type="component" value="Unassembled WGS sequence"/>
</dbReference>
<evidence type="ECO:0000313" key="1">
    <source>
        <dbReference type="EMBL" id="MBE1487737.1"/>
    </source>
</evidence>
<organism evidence="1 2">
    <name type="scientific">Plantactinospora soyae</name>
    <dbReference type="NCBI Taxonomy" id="1544732"/>
    <lineage>
        <taxon>Bacteria</taxon>
        <taxon>Bacillati</taxon>
        <taxon>Actinomycetota</taxon>
        <taxon>Actinomycetes</taxon>
        <taxon>Micromonosporales</taxon>
        <taxon>Micromonosporaceae</taxon>
        <taxon>Plantactinospora</taxon>
    </lineage>
</organism>
<accession>A0A927M666</accession>
<comment type="caution">
    <text evidence="1">The sequence shown here is derived from an EMBL/GenBank/DDBJ whole genome shotgun (WGS) entry which is preliminary data.</text>
</comment>
<dbReference type="RefSeq" id="WP_192767529.1">
    <property type="nucleotide sequence ID" value="NZ_JADBEB010000001.1"/>
</dbReference>
<protein>
    <submittedName>
        <fullName evidence="1">Uncharacterized protein</fullName>
    </submittedName>
</protein>
<keyword evidence="2" id="KW-1185">Reference proteome</keyword>
<dbReference type="AlphaFoldDB" id="A0A927M666"/>
<gene>
    <name evidence="1" type="ORF">H4W31_003375</name>
</gene>
<dbReference type="EMBL" id="JADBEB010000001">
    <property type="protein sequence ID" value="MBE1487737.1"/>
    <property type="molecule type" value="Genomic_DNA"/>
</dbReference>
<name>A0A927M666_9ACTN</name>
<reference evidence="1" key="1">
    <citation type="submission" date="2020-10" db="EMBL/GenBank/DDBJ databases">
        <title>Sequencing the genomes of 1000 actinobacteria strains.</title>
        <authorList>
            <person name="Klenk H.-P."/>
        </authorList>
    </citation>
    <scope>NUCLEOTIDE SEQUENCE</scope>
    <source>
        <strain evidence="1">DSM 46832</strain>
    </source>
</reference>
<sequence length="171" mass="17152">MARIFGRKSILLVVGALALTLVGGGIAVAAPEQRDDPGAVRINGRVVQQPLVTQADIDLAKAALVKGGSGIQASSAQLFAVVSAGGGLVRGSQAVSVTLLGLGLYQVVFNVPVQSGAFAGTIGLTGSVGTSPTGFISAVGRTNLAQGVFVQTWNQSGSPANRSFHLGVFLP</sequence>